<dbReference type="PANTHER" id="PTHR23272:SF184">
    <property type="entry name" value="OS03G0311250 PROTEIN"/>
    <property type="match status" value="1"/>
</dbReference>
<evidence type="ECO:0000313" key="3">
    <source>
        <dbReference type="Proteomes" id="UP001231189"/>
    </source>
</evidence>
<protein>
    <recommendedName>
        <fullName evidence="1">hAT-like transposase RNase-H fold domain-containing protein</fullName>
    </recommendedName>
</protein>
<dbReference type="Pfam" id="PF14372">
    <property type="entry name" value="hAT-like_RNase-H"/>
    <property type="match status" value="1"/>
</dbReference>
<feature type="domain" description="hAT-like transposase RNase-H fold" evidence="1">
    <location>
        <begin position="105"/>
        <end position="204"/>
    </location>
</feature>
<proteinExistence type="predicted"/>
<comment type="caution">
    <text evidence="2">The sequence shown here is derived from an EMBL/GenBank/DDBJ whole genome shotgun (WGS) entry which is preliminary data.</text>
</comment>
<dbReference type="PANTHER" id="PTHR23272">
    <property type="entry name" value="BED FINGER-RELATED"/>
    <property type="match status" value="1"/>
</dbReference>
<dbReference type="AlphaFoldDB" id="A0AAD8W7U6"/>
<dbReference type="Proteomes" id="UP001231189">
    <property type="component" value="Unassembled WGS sequence"/>
</dbReference>
<gene>
    <name evidence="2" type="ORF">QYE76_061817</name>
</gene>
<reference evidence="2" key="1">
    <citation type="submission" date="2023-07" db="EMBL/GenBank/DDBJ databases">
        <title>A chromosome-level genome assembly of Lolium multiflorum.</title>
        <authorList>
            <person name="Chen Y."/>
            <person name="Copetti D."/>
            <person name="Kolliker R."/>
            <person name="Studer B."/>
        </authorList>
    </citation>
    <scope>NUCLEOTIDE SEQUENCE</scope>
    <source>
        <strain evidence="2">02402/16</strain>
        <tissue evidence="2">Leaf</tissue>
    </source>
</reference>
<accession>A0AAD8W7U6</accession>
<keyword evidence="3" id="KW-1185">Reference proteome</keyword>
<dbReference type="GO" id="GO:0003677">
    <property type="term" value="F:DNA binding"/>
    <property type="evidence" value="ECO:0007669"/>
    <property type="project" value="InterPro"/>
</dbReference>
<evidence type="ECO:0000259" key="1">
    <source>
        <dbReference type="Pfam" id="PF14372"/>
    </source>
</evidence>
<name>A0AAD8W7U6_LOLMU</name>
<dbReference type="InterPro" id="IPR012337">
    <property type="entry name" value="RNaseH-like_sf"/>
</dbReference>
<sequence>MDSVVDNVRNSVKYIRSSQYRIEQFDKLVLQAGIDCKHQPSLDVSTRWNSTYLMLESTLPFRKVFETLQKQEPSYTFGPSDKEWEMVLDICQLLKVFCHATNVISGSDYPTSNLYFLEIWSVKVVLDEQEKSSNPTVRIMVTEMKKKFHKYFMESYLTNCVPVILDPRFKMELVELRLKKYFGVGADKHIQEVKEAIMALFLAYGAEIEENIIIQSQEKNGEEAGLVDDALSDFDEHVKLKKAKTKMSCNAT</sequence>
<organism evidence="2 3">
    <name type="scientific">Lolium multiflorum</name>
    <name type="common">Italian ryegrass</name>
    <name type="synonym">Lolium perenne subsp. multiflorum</name>
    <dbReference type="NCBI Taxonomy" id="4521"/>
    <lineage>
        <taxon>Eukaryota</taxon>
        <taxon>Viridiplantae</taxon>
        <taxon>Streptophyta</taxon>
        <taxon>Embryophyta</taxon>
        <taxon>Tracheophyta</taxon>
        <taxon>Spermatophyta</taxon>
        <taxon>Magnoliopsida</taxon>
        <taxon>Liliopsida</taxon>
        <taxon>Poales</taxon>
        <taxon>Poaceae</taxon>
        <taxon>BOP clade</taxon>
        <taxon>Pooideae</taxon>
        <taxon>Poodae</taxon>
        <taxon>Poeae</taxon>
        <taxon>Poeae Chloroplast Group 2 (Poeae type)</taxon>
        <taxon>Loliodinae</taxon>
        <taxon>Loliinae</taxon>
        <taxon>Lolium</taxon>
    </lineage>
</organism>
<dbReference type="SUPFAM" id="SSF53098">
    <property type="entry name" value="Ribonuclease H-like"/>
    <property type="match status" value="1"/>
</dbReference>
<dbReference type="InterPro" id="IPR025525">
    <property type="entry name" value="hAT-like_transposase_RNase-H"/>
</dbReference>
<evidence type="ECO:0000313" key="2">
    <source>
        <dbReference type="EMBL" id="KAK1644012.1"/>
    </source>
</evidence>
<dbReference type="EMBL" id="JAUUTY010000004">
    <property type="protein sequence ID" value="KAK1644012.1"/>
    <property type="molecule type" value="Genomic_DNA"/>
</dbReference>